<proteinExistence type="predicted"/>
<dbReference type="PRINTS" id="PR00344">
    <property type="entry name" value="BCTRLSENSOR"/>
</dbReference>
<evidence type="ECO:0000256" key="10">
    <source>
        <dbReference type="ARBA" id="ARBA00070152"/>
    </source>
</evidence>
<dbReference type="FunFam" id="3.30.565.10:FF:000010">
    <property type="entry name" value="Sensor histidine kinase RcsC"/>
    <property type="match status" value="1"/>
</dbReference>
<keyword evidence="3" id="KW-0597">Phosphoprotein</keyword>
<keyword evidence="16" id="KW-1185">Reference proteome</keyword>
<dbReference type="InterPro" id="IPR000014">
    <property type="entry name" value="PAS"/>
</dbReference>
<evidence type="ECO:0000256" key="2">
    <source>
        <dbReference type="ARBA" id="ARBA00012438"/>
    </source>
</evidence>
<reference evidence="15 16" key="1">
    <citation type="submission" date="2020-07" db="EMBL/GenBank/DDBJ databases">
        <title>Novel species isolated from subtropical streams in China.</title>
        <authorList>
            <person name="Lu H."/>
        </authorList>
    </citation>
    <scope>NUCLEOTIDE SEQUENCE [LARGE SCALE GENOMIC DNA]</scope>
    <source>
        <strain evidence="15 16">FT3S</strain>
    </source>
</reference>
<dbReference type="CDD" id="cd16922">
    <property type="entry name" value="HATPase_EvgS-ArcB-TorS-like"/>
    <property type="match status" value="1"/>
</dbReference>
<dbReference type="InterPro" id="IPR005467">
    <property type="entry name" value="His_kinase_dom"/>
</dbReference>
<gene>
    <name evidence="15" type="ORF">H3H36_20480</name>
</gene>
<dbReference type="EMBL" id="JACEZS010000021">
    <property type="protein sequence ID" value="MBA5607736.1"/>
    <property type="molecule type" value="Genomic_DNA"/>
</dbReference>
<keyword evidence="5" id="KW-0732">Signal</keyword>
<dbReference type="SMART" id="SM00388">
    <property type="entry name" value="HisKA"/>
    <property type="match status" value="1"/>
</dbReference>
<keyword evidence="11" id="KW-0175">Coiled coil</keyword>
<protein>
    <recommendedName>
        <fullName evidence="10">Virulence sensor protein BvgS</fullName>
        <ecNumber evidence="2">2.7.13.3</ecNumber>
    </recommendedName>
</protein>
<dbReference type="InterPro" id="IPR000700">
    <property type="entry name" value="PAS-assoc_C"/>
</dbReference>
<dbReference type="RefSeq" id="WP_182219941.1">
    <property type="nucleotide sequence ID" value="NZ_JACEZS010000021.1"/>
</dbReference>
<dbReference type="SMART" id="SM00091">
    <property type="entry name" value="PAS"/>
    <property type="match status" value="1"/>
</dbReference>
<dbReference type="NCBIfam" id="TIGR00229">
    <property type="entry name" value="sensory_box"/>
    <property type="match status" value="1"/>
</dbReference>
<name>A0A7W2EKU0_9BURK</name>
<feature type="domain" description="PAC" evidence="14">
    <location>
        <begin position="340"/>
        <end position="391"/>
    </location>
</feature>
<keyword evidence="8" id="KW-0843">Virulence</keyword>
<accession>A0A7W2EKU0</accession>
<keyword evidence="12" id="KW-1133">Transmembrane helix</keyword>
<evidence type="ECO:0000256" key="5">
    <source>
        <dbReference type="ARBA" id="ARBA00022729"/>
    </source>
</evidence>
<evidence type="ECO:0000256" key="11">
    <source>
        <dbReference type="SAM" id="Coils"/>
    </source>
</evidence>
<keyword evidence="7" id="KW-0902">Two-component regulatory system</keyword>
<organism evidence="15 16">
    <name type="scientific">Rugamonas fusca</name>
    <dbReference type="NCBI Taxonomy" id="2758568"/>
    <lineage>
        <taxon>Bacteria</taxon>
        <taxon>Pseudomonadati</taxon>
        <taxon>Pseudomonadota</taxon>
        <taxon>Betaproteobacteria</taxon>
        <taxon>Burkholderiales</taxon>
        <taxon>Oxalobacteraceae</taxon>
        <taxon>Telluria group</taxon>
        <taxon>Rugamonas</taxon>
    </lineage>
</organism>
<evidence type="ECO:0000256" key="12">
    <source>
        <dbReference type="SAM" id="Phobius"/>
    </source>
</evidence>
<feature type="transmembrane region" description="Helical" evidence="12">
    <location>
        <begin position="184"/>
        <end position="206"/>
    </location>
</feature>
<dbReference type="InterPro" id="IPR036890">
    <property type="entry name" value="HATPase_C_sf"/>
</dbReference>
<evidence type="ECO:0000256" key="4">
    <source>
        <dbReference type="ARBA" id="ARBA00022679"/>
    </source>
</evidence>
<dbReference type="SMART" id="SM00387">
    <property type="entry name" value="HATPase_c"/>
    <property type="match status" value="1"/>
</dbReference>
<keyword evidence="4" id="KW-0808">Transferase</keyword>
<feature type="domain" description="Histidine kinase" evidence="13">
    <location>
        <begin position="409"/>
        <end position="630"/>
    </location>
</feature>
<dbReference type="InterPro" id="IPR036097">
    <property type="entry name" value="HisK_dim/P_sf"/>
</dbReference>
<evidence type="ECO:0000256" key="7">
    <source>
        <dbReference type="ARBA" id="ARBA00023012"/>
    </source>
</evidence>
<dbReference type="Gene3D" id="1.10.287.130">
    <property type="match status" value="1"/>
</dbReference>
<evidence type="ECO:0000313" key="16">
    <source>
        <dbReference type="Proteomes" id="UP000566711"/>
    </source>
</evidence>
<dbReference type="PANTHER" id="PTHR43047:SF64">
    <property type="entry name" value="HISTIDINE KINASE CONTAINING CHEY-HOMOLOGOUS RECEIVER DOMAIN AND PAS DOMAIN-RELATED"/>
    <property type="match status" value="1"/>
</dbReference>
<dbReference type="Pfam" id="PF00512">
    <property type="entry name" value="HisKA"/>
    <property type="match status" value="1"/>
</dbReference>
<feature type="coiled-coil region" evidence="11">
    <location>
        <begin position="85"/>
        <end position="131"/>
    </location>
</feature>
<evidence type="ECO:0000256" key="6">
    <source>
        <dbReference type="ARBA" id="ARBA00022777"/>
    </source>
</evidence>
<sequence>MKIQTASRLLTGLLSLMSLLSLGMFLWSTAYMERCQESLSHQLNDTMSAIQFRQGSDTLTAAVRAYAATGEQRYRDEFEIELTQVRQRENAIRQLVLQNDNARETTLIMAAKRASDELVELERRIFQASAEHRRDEALELAYGAEYWKKKAAVLAPITEAMITISQRRSAESQQAIEAAQHVRLAAVVITLLNVASVLAVLLGYYARRVIMPLSRIGTRLVRLGDGESDIHFEDPSAAEELREFNAMLERHAQVVQSMYQHRQDLSQAHRQQLAIFNAASSGIAFTREHRIVDCNELLAQKLGYPREHLIGMPTSELFLDPVTPADQARSLTTLRGIGIDRYERQMVRRSGEPFWARLSGKMFDVDDISQGSVWVVDDISAERLANERMAEARRMADEVMQLKSNFLANMSHEIRTPMSAILGMLHLLGNTGLDARQLDYLRRIDIASKHLLEMLNAVLDFSKLEAGQIQVEEIEFDLERLCEDVCAMLRVVAEAKAIDLLLQVAPGLPRVLLGDPTRLSQILINYTNNALKFTDAGQVEIKVEGLAQTDGMLMLRVEVHDSGIGLTSEQCCKLFQSFVQAEGATTRRYGGSGLGLAICKGLAELMGGKVGVSSTPGVGSIFWFTALVRVPVKSAMAAETIPTLAPARLPDLHDPKMTESVQVGGVDAKALLLKIANGLSRNEFSVRELIVQNESQLRKCLGETYGPLRGAVEQFDFAHARKLWPKKL</sequence>
<dbReference type="PANTHER" id="PTHR43047">
    <property type="entry name" value="TWO-COMPONENT HISTIDINE PROTEIN KINASE"/>
    <property type="match status" value="1"/>
</dbReference>
<keyword evidence="12" id="KW-0472">Membrane</keyword>
<dbReference type="SUPFAM" id="SSF55874">
    <property type="entry name" value="ATPase domain of HSP90 chaperone/DNA topoisomerase II/histidine kinase"/>
    <property type="match status" value="1"/>
</dbReference>
<dbReference type="Proteomes" id="UP000566711">
    <property type="component" value="Unassembled WGS sequence"/>
</dbReference>
<evidence type="ECO:0000313" key="15">
    <source>
        <dbReference type="EMBL" id="MBA5607736.1"/>
    </source>
</evidence>
<dbReference type="Pfam" id="PF02518">
    <property type="entry name" value="HATPase_c"/>
    <property type="match status" value="1"/>
</dbReference>
<dbReference type="CDD" id="cd00082">
    <property type="entry name" value="HisKA"/>
    <property type="match status" value="1"/>
</dbReference>
<dbReference type="Gene3D" id="3.30.565.10">
    <property type="entry name" value="Histidine kinase-like ATPase, C-terminal domain"/>
    <property type="match status" value="1"/>
</dbReference>
<dbReference type="Gene3D" id="3.30.450.20">
    <property type="entry name" value="PAS domain"/>
    <property type="match status" value="1"/>
</dbReference>
<dbReference type="CDD" id="cd00130">
    <property type="entry name" value="PAS"/>
    <property type="match status" value="1"/>
</dbReference>
<dbReference type="InterPro" id="IPR003594">
    <property type="entry name" value="HATPase_dom"/>
</dbReference>
<dbReference type="PROSITE" id="PS50109">
    <property type="entry name" value="HIS_KIN"/>
    <property type="match status" value="1"/>
</dbReference>
<evidence type="ECO:0000256" key="8">
    <source>
        <dbReference type="ARBA" id="ARBA00023026"/>
    </source>
</evidence>
<keyword evidence="12" id="KW-0812">Transmembrane</keyword>
<evidence type="ECO:0000256" key="3">
    <source>
        <dbReference type="ARBA" id="ARBA00022553"/>
    </source>
</evidence>
<dbReference type="InterPro" id="IPR003661">
    <property type="entry name" value="HisK_dim/P_dom"/>
</dbReference>
<dbReference type="GO" id="GO:0000155">
    <property type="term" value="F:phosphorelay sensor kinase activity"/>
    <property type="evidence" value="ECO:0007669"/>
    <property type="project" value="InterPro"/>
</dbReference>
<comment type="function">
    <text evidence="9">Member of the two-component regulatory system BvgS/BvgA. Phosphorylates BvgA via a four-step phosphorelay in response to environmental signals.</text>
</comment>
<comment type="caution">
    <text evidence="15">The sequence shown here is derived from an EMBL/GenBank/DDBJ whole genome shotgun (WGS) entry which is preliminary data.</text>
</comment>
<evidence type="ECO:0000256" key="1">
    <source>
        <dbReference type="ARBA" id="ARBA00000085"/>
    </source>
</evidence>
<dbReference type="InterPro" id="IPR035965">
    <property type="entry name" value="PAS-like_dom_sf"/>
</dbReference>
<evidence type="ECO:0000256" key="9">
    <source>
        <dbReference type="ARBA" id="ARBA00058004"/>
    </source>
</evidence>
<evidence type="ECO:0000259" key="13">
    <source>
        <dbReference type="PROSITE" id="PS50109"/>
    </source>
</evidence>
<evidence type="ECO:0000259" key="14">
    <source>
        <dbReference type="PROSITE" id="PS50113"/>
    </source>
</evidence>
<dbReference type="SUPFAM" id="SSF47384">
    <property type="entry name" value="Homodimeric domain of signal transducing histidine kinase"/>
    <property type="match status" value="1"/>
</dbReference>
<dbReference type="InterPro" id="IPR004358">
    <property type="entry name" value="Sig_transdc_His_kin-like_C"/>
</dbReference>
<comment type="catalytic activity">
    <reaction evidence="1">
        <text>ATP + protein L-histidine = ADP + protein N-phospho-L-histidine.</text>
        <dbReference type="EC" id="2.7.13.3"/>
    </reaction>
</comment>
<dbReference type="SUPFAM" id="SSF55785">
    <property type="entry name" value="PYP-like sensor domain (PAS domain)"/>
    <property type="match status" value="1"/>
</dbReference>
<dbReference type="AlphaFoldDB" id="A0A7W2EKU0"/>
<keyword evidence="6" id="KW-0418">Kinase</keyword>
<dbReference type="EC" id="2.7.13.3" evidence="2"/>
<dbReference type="Pfam" id="PF13426">
    <property type="entry name" value="PAS_9"/>
    <property type="match status" value="1"/>
</dbReference>
<dbReference type="PROSITE" id="PS50113">
    <property type="entry name" value="PAC"/>
    <property type="match status" value="1"/>
</dbReference>